<dbReference type="AlphaFoldDB" id="A0A6A6C7U0"/>
<dbReference type="Gene3D" id="3.90.180.10">
    <property type="entry name" value="Medium-chain alcohol dehydrogenases, catalytic domain"/>
    <property type="match status" value="1"/>
</dbReference>
<evidence type="ECO:0000259" key="5">
    <source>
        <dbReference type="SMART" id="SM00829"/>
    </source>
</evidence>
<dbReference type="Proteomes" id="UP000799537">
    <property type="component" value="Unassembled WGS sequence"/>
</dbReference>
<name>A0A6A6C7U0_ZASCE</name>
<dbReference type="RefSeq" id="XP_033662345.1">
    <property type="nucleotide sequence ID" value="XM_033810753.1"/>
</dbReference>
<dbReference type="CDD" id="cd08249">
    <property type="entry name" value="enoyl_reductase_like"/>
    <property type="match status" value="1"/>
</dbReference>
<keyword evidence="7" id="KW-1185">Reference proteome</keyword>
<evidence type="ECO:0000256" key="1">
    <source>
        <dbReference type="ARBA" id="ARBA00008072"/>
    </source>
</evidence>
<dbReference type="InterPro" id="IPR036291">
    <property type="entry name" value="NAD(P)-bd_dom_sf"/>
</dbReference>
<dbReference type="Pfam" id="PF00107">
    <property type="entry name" value="ADH_zinc_N"/>
    <property type="match status" value="1"/>
</dbReference>
<dbReference type="PANTHER" id="PTHR45348">
    <property type="entry name" value="HYPOTHETICAL OXIDOREDUCTASE (EUROFUNG)"/>
    <property type="match status" value="1"/>
</dbReference>
<dbReference type="Gene3D" id="3.40.50.720">
    <property type="entry name" value="NAD(P)-binding Rossmann-like Domain"/>
    <property type="match status" value="1"/>
</dbReference>
<dbReference type="InterPro" id="IPR013149">
    <property type="entry name" value="ADH-like_C"/>
</dbReference>
<evidence type="ECO:0000256" key="2">
    <source>
        <dbReference type="ARBA" id="ARBA00011245"/>
    </source>
</evidence>
<dbReference type="SMART" id="SM00829">
    <property type="entry name" value="PKS_ER"/>
    <property type="match status" value="1"/>
</dbReference>
<gene>
    <name evidence="6" type="ORF">M409DRAFT_37556</name>
</gene>
<accession>A0A6A6C7U0</accession>
<dbReference type="SUPFAM" id="SSF50129">
    <property type="entry name" value="GroES-like"/>
    <property type="match status" value="1"/>
</dbReference>
<dbReference type="PANTHER" id="PTHR45348:SF2">
    <property type="entry name" value="ZINC-TYPE ALCOHOL DEHYDROGENASE-LIKE PROTEIN C2E1P3.01"/>
    <property type="match status" value="1"/>
</dbReference>
<comment type="similarity">
    <text evidence="1">Belongs to the zinc-containing alcohol dehydrogenase family.</text>
</comment>
<feature type="region of interest" description="Disordered" evidence="4">
    <location>
        <begin position="1"/>
        <end position="31"/>
    </location>
</feature>
<dbReference type="SUPFAM" id="SSF51735">
    <property type="entry name" value="NAD(P)-binding Rossmann-fold domains"/>
    <property type="match status" value="1"/>
</dbReference>
<feature type="domain" description="Enoyl reductase (ER)" evidence="5">
    <location>
        <begin position="13"/>
        <end position="340"/>
    </location>
</feature>
<dbReference type="EMBL" id="ML993619">
    <property type="protein sequence ID" value="KAF2161456.1"/>
    <property type="molecule type" value="Genomic_DNA"/>
</dbReference>
<evidence type="ECO:0000256" key="4">
    <source>
        <dbReference type="SAM" id="MobiDB-lite"/>
    </source>
</evidence>
<dbReference type="InterPro" id="IPR047122">
    <property type="entry name" value="Trans-enoyl_RdTase-like"/>
</dbReference>
<dbReference type="InterPro" id="IPR013154">
    <property type="entry name" value="ADH-like_N"/>
</dbReference>
<dbReference type="InterPro" id="IPR020843">
    <property type="entry name" value="ER"/>
</dbReference>
<dbReference type="InterPro" id="IPR011032">
    <property type="entry name" value="GroES-like_sf"/>
</dbReference>
<proteinExistence type="inferred from homology"/>
<dbReference type="GeneID" id="54564025"/>
<evidence type="ECO:0000256" key="3">
    <source>
        <dbReference type="ARBA" id="ARBA00023002"/>
    </source>
</evidence>
<reference evidence="6" key="1">
    <citation type="journal article" date="2020" name="Stud. Mycol.">
        <title>101 Dothideomycetes genomes: a test case for predicting lifestyles and emergence of pathogens.</title>
        <authorList>
            <person name="Haridas S."/>
            <person name="Albert R."/>
            <person name="Binder M."/>
            <person name="Bloem J."/>
            <person name="Labutti K."/>
            <person name="Salamov A."/>
            <person name="Andreopoulos B."/>
            <person name="Baker S."/>
            <person name="Barry K."/>
            <person name="Bills G."/>
            <person name="Bluhm B."/>
            <person name="Cannon C."/>
            <person name="Castanera R."/>
            <person name="Culley D."/>
            <person name="Daum C."/>
            <person name="Ezra D."/>
            <person name="Gonzalez J."/>
            <person name="Henrissat B."/>
            <person name="Kuo A."/>
            <person name="Liang C."/>
            <person name="Lipzen A."/>
            <person name="Lutzoni F."/>
            <person name="Magnuson J."/>
            <person name="Mondo S."/>
            <person name="Nolan M."/>
            <person name="Ohm R."/>
            <person name="Pangilinan J."/>
            <person name="Park H.-J."/>
            <person name="Ramirez L."/>
            <person name="Alfaro M."/>
            <person name="Sun H."/>
            <person name="Tritt A."/>
            <person name="Yoshinaga Y."/>
            <person name="Zwiers L.-H."/>
            <person name="Turgeon B."/>
            <person name="Goodwin S."/>
            <person name="Spatafora J."/>
            <person name="Crous P."/>
            <person name="Grigoriev I."/>
        </authorList>
    </citation>
    <scope>NUCLEOTIDE SEQUENCE</scope>
    <source>
        <strain evidence="6">ATCC 36951</strain>
    </source>
</reference>
<dbReference type="Pfam" id="PF08240">
    <property type="entry name" value="ADH_N"/>
    <property type="match status" value="1"/>
</dbReference>
<dbReference type="OrthoDB" id="48317at2759"/>
<comment type="subunit">
    <text evidence="2">Monomer.</text>
</comment>
<protein>
    <recommendedName>
        <fullName evidence="5">Enoyl reductase (ER) domain-containing protein</fullName>
    </recommendedName>
</protein>
<dbReference type="GO" id="GO:0016651">
    <property type="term" value="F:oxidoreductase activity, acting on NAD(P)H"/>
    <property type="evidence" value="ECO:0007669"/>
    <property type="project" value="InterPro"/>
</dbReference>
<evidence type="ECO:0000313" key="7">
    <source>
        <dbReference type="Proteomes" id="UP000799537"/>
    </source>
</evidence>
<sequence length="343" mass="36077">MSSQNEAAYLDAARSSPLAVKDAPEPAPPSSNQLIIKAKAIAVNPMDAMIQQTGMIVPPEAYPYILGCDVAGEVVAVGSSVAKVKPGDRVLACAERGCFQKFNTVDQSLVTKIPQNVKDTEACVLPLALCTAAVTLFQKDTLALDLPRLDARPNGKVVLAWGGASAVGTNGIQLLKAAGYDVAAVAGNRNHQYCKDLGADYVFDHKSADVEKEIIETLKEKSFAGVACFIMSMDIIAACARIADQLGDNPKNKFVGTVLAPGMNYQGPLPDGVSIGYTWGDSLKYNEVGPAIWDKWLTPALANGSMKCKPDPEVVGKGLESVQAGLDQVASGVSAKKIVIEIA</sequence>
<evidence type="ECO:0000313" key="6">
    <source>
        <dbReference type="EMBL" id="KAF2161456.1"/>
    </source>
</evidence>
<organism evidence="6 7">
    <name type="scientific">Zasmidium cellare ATCC 36951</name>
    <dbReference type="NCBI Taxonomy" id="1080233"/>
    <lineage>
        <taxon>Eukaryota</taxon>
        <taxon>Fungi</taxon>
        <taxon>Dikarya</taxon>
        <taxon>Ascomycota</taxon>
        <taxon>Pezizomycotina</taxon>
        <taxon>Dothideomycetes</taxon>
        <taxon>Dothideomycetidae</taxon>
        <taxon>Mycosphaerellales</taxon>
        <taxon>Mycosphaerellaceae</taxon>
        <taxon>Zasmidium</taxon>
    </lineage>
</organism>
<keyword evidence="3" id="KW-0560">Oxidoreductase</keyword>